<name>A0A8T0GSK8_CERPU</name>
<evidence type="ECO:0000313" key="3">
    <source>
        <dbReference type="Proteomes" id="UP000822688"/>
    </source>
</evidence>
<reference evidence="2" key="1">
    <citation type="submission" date="2020-06" db="EMBL/GenBank/DDBJ databases">
        <title>WGS assembly of Ceratodon purpureus strain R40.</title>
        <authorList>
            <person name="Carey S.B."/>
            <person name="Jenkins J."/>
            <person name="Shu S."/>
            <person name="Lovell J.T."/>
            <person name="Sreedasyam A."/>
            <person name="Maumus F."/>
            <person name="Tiley G.P."/>
            <person name="Fernandez-Pozo N."/>
            <person name="Barry K."/>
            <person name="Chen C."/>
            <person name="Wang M."/>
            <person name="Lipzen A."/>
            <person name="Daum C."/>
            <person name="Saski C.A."/>
            <person name="Payton A.C."/>
            <person name="Mcbreen J.C."/>
            <person name="Conrad R.E."/>
            <person name="Kollar L.M."/>
            <person name="Olsson S."/>
            <person name="Huttunen S."/>
            <person name="Landis J.B."/>
            <person name="Wickett N.J."/>
            <person name="Johnson M.G."/>
            <person name="Rensing S.A."/>
            <person name="Grimwood J."/>
            <person name="Schmutz J."/>
            <person name="Mcdaniel S.F."/>
        </authorList>
    </citation>
    <scope>NUCLEOTIDE SEQUENCE</scope>
    <source>
        <strain evidence="2">R40</strain>
    </source>
</reference>
<proteinExistence type="predicted"/>
<protein>
    <submittedName>
        <fullName evidence="2">Uncharacterized protein</fullName>
    </submittedName>
</protein>
<evidence type="ECO:0000313" key="2">
    <source>
        <dbReference type="EMBL" id="KAG0562661.1"/>
    </source>
</evidence>
<evidence type="ECO:0000313" key="1">
    <source>
        <dbReference type="EMBL" id="KAG0562659.1"/>
    </source>
</evidence>
<dbReference type="AlphaFoldDB" id="A0A8T0GSK8"/>
<organism evidence="2 3">
    <name type="scientific">Ceratodon purpureus</name>
    <name type="common">Fire moss</name>
    <name type="synonym">Dicranum purpureum</name>
    <dbReference type="NCBI Taxonomy" id="3225"/>
    <lineage>
        <taxon>Eukaryota</taxon>
        <taxon>Viridiplantae</taxon>
        <taxon>Streptophyta</taxon>
        <taxon>Embryophyta</taxon>
        <taxon>Bryophyta</taxon>
        <taxon>Bryophytina</taxon>
        <taxon>Bryopsida</taxon>
        <taxon>Dicranidae</taxon>
        <taxon>Pseudoditrichales</taxon>
        <taxon>Ditrichaceae</taxon>
        <taxon>Ceratodon</taxon>
    </lineage>
</organism>
<dbReference type="EMBL" id="CM026430">
    <property type="protein sequence ID" value="KAG0562659.1"/>
    <property type="molecule type" value="Genomic_DNA"/>
</dbReference>
<keyword evidence="3" id="KW-1185">Reference proteome</keyword>
<gene>
    <name evidence="1" type="ORF">KC19_9G162800</name>
    <name evidence="2" type="ORF">KC19_9G163000</name>
</gene>
<comment type="caution">
    <text evidence="2">The sequence shown here is derived from an EMBL/GenBank/DDBJ whole genome shotgun (WGS) entry which is preliminary data.</text>
</comment>
<sequence>MHTTDTYFTHFEKNAIPETEILTLRSPQRLKLQHHIPSSCRKEINDSTENMQTMYPTAKHTQKIGASTYRSRQAVKRCWKNRSSGLLLLRSLVAVYYFTIGDLPTCFLSGGSFLRYVPKVHPLDLNHVEWGCSGDCLQHLI</sequence>
<dbReference type="Proteomes" id="UP000822688">
    <property type="component" value="Chromosome 9"/>
</dbReference>
<dbReference type="EMBL" id="CM026430">
    <property type="protein sequence ID" value="KAG0562661.1"/>
    <property type="molecule type" value="Genomic_DNA"/>
</dbReference>
<accession>A0A8T0GSK8</accession>